<sequence length="299" mass="34477">MSSTKRILPHRLFQIAFCLVCFYSTASCSDNIASSAAEGNALGKKKKQEDTIPVIEIRGEGKPMTSAQIRNLEEVSNGGPLDIKIEKTWVPGDCPRAAKRLDFVTFHYKGFSETGKKFDQSYGRLPNGVRFNWEWGWLCLNEQENKSKMWRYFPNDEHWLSFNIEMITVEEWTLERQFQFMDLNNDTYLTQTELVKLAEHLRREFGKTWSNEDIDNVMAAKYYIKYFDANSDGKVDFNEFQRVIQRDMATIAASRSSTDMQTANKAKSSKKVDVQEMDAADQVLEGEPAILPHFAKEEL</sequence>
<dbReference type="Pfam" id="PF13499">
    <property type="entry name" value="EF-hand_7"/>
    <property type="match status" value="1"/>
</dbReference>
<evidence type="ECO:0000256" key="4">
    <source>
        <dbReference type="ARBA" id="ARBA00022737"/>
    </source>
</evidence>
<evidence type="ECO:0000256" key="1">
    <source>
        <dbReference type="ARBA" id="ARBA00000971"/>
    </source>
</evidence>
<dbReference type="PROSITE" id="PS51257">
    <property type="entry name" value="PROKAR_LIPOPROTEIN"/>
    <property type="match status" value="1"/>
</dbReference>
<comment type="catalytic activity">
    <reaction evidence="1">
        <text>[protein]-peptidylproline (omega=180) = [protein]-peptidylproline (omega=0)</text>
        <dbReference type="Rhea" id="RHEA:16237"/>
        <dbReference type="Rhea" id="RHEA-COMP:10747"/>
        <dbReference type="Rhea" id="RHEA-COMP:10748"/>
        <dbReference type="ChEBI" id="CHEBI:83833"/>
        <dbReference type="ChEBI" id="CHEBI:83834"/>
        <dbReference type="EC" id="5.2.1.8"/>
    </reaction>
</comment>
<feature type="signal peptide" evidence="9">
    <location>
        <begin position="1"/>
        <end position="28"/>
    </location>
</feature>
<dbReference type="PANTHER" id="PTHR46222:SF3">
    <property type="entry name" value="PEPTIDYLPROLYL ISOMERASE"/>
    <property type="match status" value="1"/>
</dbReference>
<keyword evidence="5" id="KW-0106">Calcium</keyword>
<dbReference type="CDD" id="cd00051">
    <property type="entry name" value="EFh"/>
    <property type="match status" value="1"/>
</dbReference>
<evidence type="ECO:0000256" key="8">
    <source>
        <dbReference type="ARBA" id="ARBA00029569"/>
    </source>
</evidence>
<dbReference type="PROSITE" id="PS00018">
    <property type="entry name" value="EF_HAND_1"/>
    <property type="match status" value="1"/>
</dbReference>
<feature type="domain" description="EF-hand" evidence="10">
    <location>
        <begin position="215"/>
        <end position="250"/>
    </location>
</feature>
<accession>A0A915DSL2</accession>
<evidence type="ECO:0000256" key="2">
    <source>
        <dbReference type="ARBA" id="ARBA00013194"/>
    </source>
</evidence>
<dbReference type="EC" id="5.2.1.8" evidence="2"/>
<evidence type="ECO:0000313" key="11">
    <source>
        <dbReference type="Proteomes" id="UP000887574"/>
    </source>
</evidence>
<dbReference type="PANTHER" id="PTHR46222">
    <property type="entry name" value="PEPTIDYL-PROLYL CIS-TRANS ISOMERASE FKBP7/14"/>
    <property type="match status" value="1"/>
</dbReference>
<dbReference type="InterPro" id="IPR018247">
    <property type="entry name" value="EF_Hand_1_Ca_BS"/>
</dbReference>
<dbReference type="SMART" id="SM00054">
    <property type="entry name" value="EFh"/>
    <property type="match status" value="2"/>
</dbReference>
<reference evidence="12" key="1">
    <citation type="submission" date="2022-11" db="UniProtKB">
        <authorList>
            <consortium name="WormBaseParasite"/>
        </authorList>
    </citation>
    <scope>IDENTIFICATION</scope>
</reference>
<keyword evidence="7" id="KW-0413">Isomerase</keyword>
<dbReference type="SUPFAM" id="SSF47473">
    <property type="entry name" value="EF-hand"/>
    <property type="match status" value="1"/>
</dbReference>
<evidence type="ECO:0000256" key="6">
    <source>
        <dbReference type="ARBA" id="ARBA00023110"/>
    </source>
</evidence>
<keyword evidence="11" id="KW-1185">Reference proteome</keyword>
<evidence type="ECO:0000313" key="12">
    <source>
        <dbReference type="WBParaSite" id="jg22709"/>
    </source>
</evidence>
<dbReference type="WBParaSite" id="jg22709">
    <property type="protein sequence ID" value="jg22709"/>
    <property type="gene ID" value="jg22709"/>
</dbReference>
<dbReference type="InterPro" id="IPR002048">
    <property type="entry name" value="EF_hand_dom"/>
</dbReference>
<feature type="chain" id="PRO_5038054221" description="peptidylprolyl isomerase" evidence="9">
    <location>
        <begin position="29"/>
        <end position="299"/>
    </location>
</feature>
<evidence type="ECO:0000256" key="5">
    <source>
        <dbReference type="ARBA" id="ARBA00022837"/>
    </source>
</evidence>
<dbReference type="Proteomes" id="UP000887574">
    <property type="component" value="Unplaced"/>
</dbReference>
<protein>
    <recommendedName>
        <fullName evidence="2">peptidylprolyl isomerase</fullName>
        <ecNumber evidence="2">5.2.1.8</ecNumber>
    </recommendedName>
    <alternativeName>
        <fullName evidence="8">Rotamase</fullName>
    </alternativeName>
</protein>
<dbReference type="SUPFAM" id="SSF54534">
    <property type="entry name" value="FKBP-like"/>
    <property type="match status" value="1"/>
</dbReference>
<name>A0A915DSL2_9BILA</name>
<proteinExistence type="predicted"/>
<dbReference type="GO" id="GO:0003755">
    <property type="term" value="F:peptidyl-prolyl cis-trans isomerase activity"/>
    <property type="evidence" value="ECO:0007669"/>
    <property type="project" value="UniProtKB-KW"/>
</dbReference>
<evidence type="ECO:0000259" key="10">
    <source>
        <dbReference type="PROSITE" id="PS50222"/>
    </source>
</evidence>
<evidence type="ECO:0000256" key="3">
    <source>
        <dbReference type="ARBA" id="ARBA00022729"/>
    </source>
</evidence>
<keyword evidence="6" id="KW-0697">Rotamase</keyword>
<organism evidence="11 12">
    <name type="scientific">Ditylenchus dipsaci</name>
    <dbReference type="NCBI Taxonomy" id="166011"/>
    <lineage>
        <taxon>Eukaryota</taxon>
        <taxon>Metazoa</taxon>
        <taxon>Ecdysozoa</taxon>
        <taxon>Nematoda</taxon>
        <taxon>Chromadorea</taxon>
        <taxon>Rhabditida</taxon>
        <taxon>Tylenchina</taxon>
        <taxon>Tylenchomorpha</taxon>
        <taxon>Sphaerularioidea</taxon>
        <taxon>Anguinidae</taxon>
        <taxon>Anguininae</taxon>
        <taxon>Ditylenchus</taxon>
    </lineage>
</organism>
<keyword evidence="4" id="KW-0677">Repeat</keyword>
<evidence type="ECO:0000256" key="7">
    <source>
        <dbReference type="ARBA" id="ARBA00023235"/>
    </source>
</evidence>
<dbReference type="AlphaFoldDB" id="A0A915DSL2"/>
<evidence type="ECO:0000256" key="9">
    <source>
        <dbReference type="SAM" id="SignalP"/>
    </source>
</evidence>
<dbReference type="Gene3D" id="1.10.238.10">
    <property type="entry name" value="EF-hand"/>
    <property type="match status" value="1"/>
</dbReference>
<dbReference type="GO" id="GO:0005509">
    <property type="term" value="F:calcium ion binding"/>
    <property type="evidence" value="ECO:0007669"/>
    <property type="project" value="InterPro"/>
</dbReference>
<dbReference type="InterPro" id="IPR011992">
    <property type="entry name" value="EF-hand-dom_pair"/>
</dbReference>
<keyword evidence="3 9" id="KW-0732">Signal</keyword>
<dbReference type="InterPro" id="IPR052273">
    <property type="entry name" value="PPIase_FKBP"/>
</dbReference>
<dbReference type="PROSITE" id="PS50222">
    <property type="entry name" value="EF_HAND_2"/>
    <property type="match status" value="1"/>
</dbReference>